<dbReference type="CDD" id="cd01836">
    <property type="entry name" value="FeeA_FeeB_like"/>
    <property type="match status" value="1"/>
</dbReference>
<organism evidence="3 4">
    <name type="scientific">Polaribacter irgensii 23-P</name>
    <dbReference type="NCBI Taxonomy" id="313594"/>
    <lineage>
        <taxon>Bacteria</taxon>
        <taxon>Pseudomonadati</taxon>
        <taxon>Bacteroidota</taxon>
        <taxon>Flavobacteriia</taxon>
        <taxon>Flavobacteriales</taxon>
        <taxon>Flavobacteriaceae</taxon>
    </lineage>
</organism>
<evidence type="ECO:0000313" key="3">
    <source>
        <dbReference type="EMBL" id="EAR12341.1"/>
    </source>
</evidence>
<dbReference type="Proteomes" id="UP000003053">
    <property type="component" value="Unassembled WGS sequence"/>
</dbReference>
<dbReference type="SUPFAM" id="SSF52266">
    <property type="entry name" value="SGNH hydrolase"/>
    <property type="match status" value="1"/>
</dbReference>
<dbReference type="STRING" id="313594.PI23P_06945"/>
<dbReference type="InterPro" id="IPR036514">
    <property type="entry name" value="SGNH_hydro_sf"/>
</dbReference>
<sequence>MKKKNTINKLKYLVGLILSLPLFPFLYFQGKEIRKKVPKLPEALKPKGIANGPSESPLQLLVLGESTIAGVGVKEHKDGFTGALANTLSKTLRCAINWRVYARSGYTAKQLCTKIIPKIEETTADLIVIGIGGNDAFTLNTPKKWSIDIENLINLLQDKFPETPIFFTNMPPIKEFPAFTKAIQFVIGNLVEILGKQLQIIAEEKANVYYNAEVITLQAWSKRNKISENNSKIYFSDGVHPSKLTYQVWGKEMGTFILLQNTATTKFSIPVL</sequence>
<dbReference type="AlphaFoldDB" id="A4BYU8"/>
<dbReference type="EMBL" id="AAOG01000002">
    <property type="protein sequence ID" value="EAR12341.1"/>
    <property type="molecule type" value="Genomic_DNA"/>
</dbReference>
<gene>
    <name evidence="3" type="ORF">PI23P_06945</name>
</gene>
<keyword evidence="4" id="KW-1185">Reference proteome</keyword>
<accession>A4BYU8</accession>
<dbReference type="HOGENOM" id="CLU_050180_2_0_10"/>
<proteinExistence type="predicted"/>
<comment type="caution">
    <text evidence="3">The sequence shown here is derived from an EMBL/GenBank/DDBJ whole genome shotgun (WGS) entry which is preliminary data.</text>
</comment>
<keyword evidence="1" id="KW-0812">Transmembrane</keyword>
<evidence type="ECO:0000259" key="2">
    <source>
        <dbReference type="Pfam" id="PF13472"/>
    </source>
</evidence>
<name>A4BYU8_9FLAO</name>
<dbReference type="InterPro" id="IPR013830">
    <property type="entry name" value="SGNH_hydro"/>
</dbReference>
<keyword evidence="1" id="KW-1133">Transmembrane helix</keyword>
<evidence type="ECO:0000313" key="4">
    <source>
        <dbReference type="Proteomes" id="UP000003053"/>
    </source>
</evidence>
<dbReference type="RefSeq" id="WP_004570009.1">
    <property type="nucleotide sequence ID" value="NZ_CH724148.1"/>
</dbReference>
<protein>
    <recommendedName>
        <fullName evidence="2">SGNH hydrolase-type esterase domain-containing protein</fullName>
    </recommendedName>
</protein>
<dbReference type="Pfam" id="PF13472">
    <property type="entry name" value="Lipase_GDSL_2"/>
    <property type="match status" value="1"/>
</dbReference>
<dbReference type="eggNOG" id="COG2755">
    <property type="taxonomic scope" value="Bacteria"/>
</dbReference>
<feature type="domain" description="SGNH hydrolase-type esterase" evidence="2">
    <location>
        <begin position="62"/>
        <end position="248"/>
    </location>
</feature>
<dbReference type="OrthoDB" id="2810666at2"/>
<evidence type="ECO:0000256" key="1">
    <source>
        <dbReference type="SAM" id="Phobius"/>
    </source>
</evidence>
<reference evidence="3 4" key="1">
    <citation type="submission" date="2006-02" db="EMBL/GenBank/DDBJ databases">
        <authorList>
            <person name="Murray A."/>
            <person name="Staley J."/>
            <person name="Ferriera S."/>
            <person name="Johnson J."/>
            <person name="Kravitz S."/>
            <person name="Halpern A."/>
            <person name="Remington K."/>
            <person name="Beeson K."/>
            <person name="Tran B."/>
            <person name="Rogers Y.-H."/>
            <person name="Friedman R."/>
            <person name="Venter J.C."/>
        </authorList>
    </citation>
    <scope>NUCLEOTIDE SEQUENCE [LARGE SCALE GENOMIC DNA]</scope>
    <source>
        <strain evidence="3 4">23-P</strain>
    </source>
</reference>
<keyword evidence="1" id="KW-0472">Membrane</keyword>
<feature type="transmembrane region" description="Helical" evidence="1">
    <location>
        <begin position="12"/>
        <end position="30"/>
    </location>
</feature>
<dbReference type="GO" id="GO:0016788">
    <property type="term" value="F:hydrolase activity, acting on ester bonds"/>
    <property type="evidence" value="ECO:0007669"/>
    <property type="project" value="UniProtKB-ARBA"/>
</dbReference>
<dbReference type="Gene3D" id="3.40.50.1110">
    <property type="entry name" value="SGNH hydrolase"/>
    <property type="match status" value="1"/>
</dbReference>